<keyword evidence="5" id="KW-0819">tRNA processing</keyword>
<evidence type="ECO:0000256" key="7">
    <source>
        <dbReference type="ARBA" id="ARBA00022741"/>
    </source>
</evidence>
<dbReference type="RefSeq" id="WP_069808460.1">
    <property type="nucleotide sequence ID" value="NZ_CP017305.1"/>
</dbReference>
<dbReference type="GO" id="GO:0005737">
    <property type="term" value="C:cytoplasm"/>
    <property type="evidence" value="ECO:0007669"/>
    <property type="project" value="UniProtKB-SubCell"/>
</dbReference>
<evidence type="ECO:0000256" key="5">
    <source>
        <dbReference type="ARBA" id="ARBA00022694"/>
    </source>
</evidence>
<comment type="subcellular location">
    <subcellularLocation>
        <location evidence="1">Cytoplasm</location>
    </subcellularLocation>
</comment>
<gene>
    <name evidence="11" type="ORF">BIU88_00265</name>
</gene>
<dbReference type="GO" id="GO:0002949">
    <property type="term" value="P:tRNA threonylcarbamoyladenosine modification"/>
    <property type="evidence" value="ECO:0007669"/>
    <property type="project" value="InterPro"/>
</dbReference>
<dbReference type="InterPro" id="IPR027417">
    <property type="entry name" value="P-loop_NTPase"/>
</dbReference>
<dbReference type="Pfam" id="PF02367">
    <property type="entry name" value="TsaE"/>
    <property type="match status" value="1"/>
</dbReference>
<evidence type="ECO:0000256" key="8">
    <source>
        <dbReference type="ARBA" id="ARBA00022840"/>
    </source>
</evidence>
<dbReference type="Proteomes" id="UP000095185">
    <property type="component" value="Chromosome"/>
</dbReference>
<evidence type="ECO:0000256" key="9">
    <source>
        <dbReference type="ARBA" id="ARBA00022842"/>
    </source>
</evidence>
<evidence type="ECO:0000313" key="12">
    <source>
        <dbReference type="Proteomes" id="UP000095185"/>
    </source>
</evidence>
<keyword evidence="7" id="KW-0547">Nucleotide-binding</keyword>
<keyword evidence="9" id="KW-0460">Magnesium</keyword>
<keyword evidence="6" id="KW-0479">Metal-binding</keyword>
<dbReference type="KEGG" id="clz:BIU88_00265"/>
<dbReference type="PANTHER" id="PTHR33540:SF2">
    <property type="entry name" value="TRNA THREONYLCARBAMOYLADENOSINE BIOSYNTHESIS PROTEIN TSAE"/>
    <property type="match status" value="1"/>
</dbReference>
<evidence type="ECO:0000313" key="11">
    <source>
        <dbReference type="EMBL" id="AOS82728.1"/>
    </source>
</evidence>
<protein>
    <recommendedName>
        <fullName evidence="3">tRNA threonylcarbamoyladenosine biosynthesis protein TsaE</fullName>
    </recommendedName>
    <alternativeName>
        <fullName evidence="10">t(6)A37 threonylcarbamoyladenosine biosynthesis protein TsaE</fullName>
    </alternativeName>
</protein>
<evidence type="ECO:0000256" key="6">
    <source>
        <dbReference type="ARBA" id="ARBA00022723"/>
    </source>
</evidence>
<dbReference type="GO" id="GO:0005524">
    <property type="term" value="F:ATP binding"/>
    <property type="evidence" value="ECO:0007669"/>
    <property type="project" value="UniProtKB-KW"/>
</dbReference>
<dbReference type="SUPFAM" id="SSF52540">
    <property type="entry name" value="P-loop containing nucleoside triphosphate hydrolases"/>
    <property type="match status" value="1"/>
</dbReference>
<dbReference type="STRING" id="274537.BIU88_00265"/>
<comment type="similarity">
    <text evidence="2">Belongs to the TsaE family.</text>
</comment>
<evidence type="ECO:0000256" key="2">
    <source>
        <dbReference type="ARBA" id="ARBA00007599"/>
    </source>
</evidence>
<keyword evidence="4" id="KW-0963">Cytoplasm</keyword>
<dbReference type="GO" id="GO:0046872">
    <property type="term" value="F:metal ion binding"/>
    <property type="evidence" value="ECO:0007669"/>
    <property type="project" value="UniProtKB-KW"/>
</dbReference>
<accession>A0A1D8D4I0</accession>
<evidence type="ECO:0000256" key="3">
    <source>
        <dbReference type="ARBA" id="ARBA00019010"/>
    </source>
</evidence>
<name>A0A1D8D4I0_CHLLM</name>
<organism evidence="11 12">
    <name type="scientific">Chlorobaculum limnaeum</name>
    <dbReference type="NCBI Taxonomy" id="274537"/>
    <lineage>
        <taxon>Bacteria</taxon>
        <taxon>Pseudomonadati</taxon>
        <taxon>Chlorobiota</taxon>
        <taxon>Chlorobiia</taxon>
        <taxon>Chlorobiales</taxon>
        <taxon>Chlorobiaceae</taxon>
        <taxon>Chlorobaculum</taxon>
    </lineage>
</organism>
<dbReference type="NCBIfam" id="TIGR00150">
    <property type="entry name" value="T6A_YjeE"/>
    <property type="match status" value="1"/>
</dbReference>
<evidence type="ECO:0000256" key="1">
    <source>
        <dbReference type="ARBA" id="ARBA00004496"/>
    </source>
</evidence>
<proteinExistence type="inferred from homology"/>
<reference evidence="11" key="1">
    <citation type="submission" date="2016-09" db="EMBL/GenBank/DDBJ databases">
        <title>Genome sequence of Chlorobaculum limnaeum.</title>
        <authorList>
            <person name="Liu Z."/>
            <person name="Tank M."/>
            <person name="Bryant D.A."/>
        </authorList>
    </citation>
    <scope>NUCLEOTIDE SEQUENCE [LARGE SCALE GENOMIC DNA]</scope>
    <source>
        <strain evidence="11">DSM 1677</strain>
    </source>
</reference>
<dbReference type="Gene3D" id="3.40.50.300">
    <property type="entry name" value="P-loop containing nucleotide triphosphate hydrolases"/>
    <property type="match status" value="1"/>
</dbReference>
<dbReference type="GO" id="GO:0016740">
    <property type="term" value="F:transferase activity"/>
    <property type="evidence" value="ECO:0007669"/>
    <property type="project" value="UniProtKB-KW"/>
</dbReference>
<evidence type="ECO:0000256" key="10">
    <source>
        <dbReference type="ARBA" id="ARBA00032441"/>
    </source>
</evidence>
<dbReference type="AlphaFoldDB" id="A0A1D8D4I0"/>
<sequence length="142" mass="16037">MRGELLSGSADETREYARRFAAGLQPGDVVCLTGNLGAGKTEFMRGITEAFGCEEQLSSPTFSLMNIYEGSMRGRPVELHHFDLYRIESEKELDSAGFDDYLSGPYLSVVEWGERFASLERRYTRRVHLFIAGESQRKIVIT</sequence>
<dbReference type="EMBL" id="CP017305">
    <property type="protein sequence ID" value="AOS82728.1"/>
    <property type="molecule type" value="Genomic_DNA"/>
</dbReference>
<keyword evidence="12" id="KW-1185">Reference proteome</keyword>
<keyword evidence="8" id="KW-0067">ATP-binding</keyword>
<evidence type="ECO:0000256" key="4">
    <source>
        <dbReference type="ARBA" id="ARBA00022490"/>
    </source>
</evidence>
<dbReference type="PANTHER" id="PTHR33540">
    <property type="entry name" value="TRNA THREONYLCARBAMOYLADENOSINE BIOSYNTHESIS PROTEIN TSAE"/>
    <property type="match status" value="1"/>
</dbReference>
<dbReference type="OrthoDB" id="9815896at2"/>
<dbReference type="InterPro" id="IPR003442">
    <property type="entry name" value="T6A_TsaE"/>
</dbReference>